<name>A0A977KS54_9CYAN</name>
<dbReference type="GO" id="GO:0008641">
    <property type="term" value="F:ubiquitin-like modifier activating enzyme activity"/>
    <property type="evidence" value="ECO:0007669"/>
    <property type="project" value="InterPro"/>
</dbReference>
<dbReference type="InterPro" id="IPR035985">
    <property type="entry name" value="Ubiquitin-activating_enz"/>
</dbReference>
<organism evidence="2">
    <name type="scientific">Woronichinia naegeliana WA131</name>
    <dbReference type="NCBI Taxonomy" id="2824559"/>
    <lineage>
        <taxon>Bacteria</taxon>
        <taxon>Bacillati</taxon>
        <taxon>Cyanobacteriota</taxon>
        <taxon>Cyanophyceae</taxon>
        <taxon>Synechococcales</taxon>
        <taxon>Coelosphaeriaceae</taxon>
        <taxon>Woronichinia</taxon>
    </lineage>
</organism>
<dbReference type="Gene3D" id="3.40.50.720">
    <property type="entry name" value="NAD(P)-binding Rossmann-like Domain"/>
    <property type="match status" value="1"/>
</dbReference>
<gene>
    <name evidence="2" type="ORF">KA717_21735</name>
</gene>
<evidence type="ECO:0000259" key="1">
    <source>
        <dbReference type="PROSITE" id="PS51664"/>
    </source>
</evidence>
<accession>A0A977KS54</accession>
<reference evidence="2" key="1">
    <citation type="submission" date="2021-04" db="EMBL/GenBank/DDBJ databases">
        <title>Genome sequence of Woronichinia naegeliana from Washington state freshwater lake bloom.</title>
        <authorList>
            <person name="Dreher T.W."/>
        </authorList>
    </citation>
    <scope>NUCLEOTIDE SEQUENCE</scope>
    <source>
        <strain evidence="2">WA131</strain>
    </source>
</reference>
<dbReference type="Pfam" id="PF21084">
    <property type="entry name" value="WHD_DUF4423_like"/>
    <property type="match status" value="1"/>
</dbReference>
<dbReference type="PROSITE" id="PS51664">
    <property type="entry name" value="YCAO"/>
    <property type="match status" value="1"/>
</dbReference>
<dbReference type="PANTHER" id="PTHR37809">
    <property type="entry name" value="RIBOSOMAL PROTEIN S12 METHYLTHIOTRANSFERASE ACCESSORY FACTOR YCAO"/>
    <property type="match status" value="1"/>
</dbReference>
<dbReference type="Gene3D" id="3.30.160.660">
    <property type="match status" value="1"/>
</dbReference>
<dbReference type="PANTHER" id="PTHR37809:SF1">
    <property type="entry name" value="RIBOSOMAL PROTEIN S12 METHYLTHIOTRANSFERASE ACCESSORY FACTOR YCAO"/>
    <property type="match status" value="1"/>
</dbReference>
<dbReference type="Gene3D" id="3.90.930.60">
    <property type="match status" value="1"/>
</dbReference>
<dbReference type="InterPro" id="IPR003776">
    <property type="entry name" value="YcaO-like_dom"/>
</dbReference>
<dbReference type="InterPro" id="IPR027624">
    <property type="entry name" value="TOMM_cyclo_SagD"/>
</dbReference>
<feature type="domain" description="YcaO" evidence="1">
    <location>
        <begin position="382"/>
        <end position="753"/>
    </location>
</feature>
<dbReference type="Proteomes" id="UP001065613">
    <property type="component" value="Chromosome"/>
</dbReference>
<dbReference type="Gene3D" id="3.30.40.250">
    <property type="match status" value="1"/>
</dbReference>
<proteinExistence type="predicted"/>
<dbReference type="NCBIfam" id="TIGR03604">
    <property type="entry name" value="TOMM_cyclo_SagD"/>
    <property type="match status" value="1"/>
</dbReference>
<dbReference type="Pfam" id="PF02624">
    <property type="entry name" value="YcaO"/>
    <property type="match status" value="1"/>
</dbReference>
<protein>
    <submittedName>
        <fullName evidence="2">TOMM leader peptide-binding protein</fullName>
    </submittedName>
</protein>
<dbReference type="NCBIfam" id="TIGR00702">
    <property type="entry name" value="YcaO-type kinase domain"/>
    <property type="match status" value="1"/>
</dbReference>
<dbReference type="Gene3D" id="3.30.1330.230">
    <property type="match status" value="2"/>
</dbReference>
<dbReference type="InterPro" id="IPR049274">
    <property type="entry name" value="LynD/TruD_wHTH-like"/>
</dbReference>
<evidence type="ECO:0000313" key="2">
    <source>
        <dbReference type="EMBL" id="UXE58652.1"/>
    </source>
</evidence>
<sequence length="753" mass="85914">MSQITAYRPKLKSCFRCEIIPSEGVLLLSENQSIILPNPAFIKLVQLLDGQHTLEEIIKQLQQKMPSAEVLSLLMQIKNYTVDATPSIPSEQAAFWEMLGIQPEVAYQRLQTTSVTVTTFGNIDPTSFETMLTSVGVQVRDGEERSIVLTDDYLQPGLEAFNQQALSENRSWLLVKPMGTEIWLGPLFIPDKTGCWECLGQRLQGKRKVQTYLQHKQKTNHPFSSSLAVLPSTYQTALSLAATETVKWIVSEANESIEGNIITLNTLTLEKNNHPLIRRPQCPTCGNPNLMAQKQSIIPVLQSRQKNFTSDGGHRSIAPEETFRRLQPYISPITGIISLLGQPQGWEHQQQFTPAYISQGIFLEYNQDLESLRRSLNRCASGKGKSDIQARVSAIGEAMEHYSGVFHGDEYRVRDRLKNLSNPIHPNACMLFSDRQIQNRHLETSNPSRLNWIPEPFDEEQQIDWSLVWSLTDNEPRYLPTAYCYYGYAQQHHIKFTRADSNGCAAGNTMEEAILQGFMELVERDSVALWWYNRLRKPAVNLADFNEPYFQELLRFYQQHHRDLWVLDITSDFNIPTFAAISRRNDQAVENIILGFGTHFDPQIAILRALTELNQSLPAVLSNKPEHSRAYRDHYPEALEWWQTATLENQPYLIPDESTTCKVSADYHNNGYGDLYTDVMSCVNLAQSKGWETLILDQTRPDVGLSVVKVIVPGLRHFWPRFAPGRLYDIPVQMGWLTTPLTEEQLNPLPIFF</sequence>
<dbReference type="KEGG" id="wna:KA717_21735"/>
<dbReference type="NCBIfam" id="TIGR03882">
    <property type="entry name" value="cyclo_dehyd_2"/>
    <property type="match status" value="1"/>
</dbReference>
<dbReference type="InterPro" id="IPR022291">
    <property type="entry name" value="Bacteriocin_synth_cyclodeHase"/>
</dbReference>
<dbReference type="EMBL" id="CP073041">
    <property type="protein sequence ID" value="UXE58652.1"/>
    <property type="molecule type" value="Genomic_DNA"/>
</dbReference>
<dbReference type="AlphaFoldDB" id="A0A977KS54"/>
<dbReference type="SUPFAM" id="SSF69572">
    <property type="entry name" value="Activating enzymes of the ubiquitin-like proteins"/>
    <property type="match status" value="1"/>
</dbReference>